<evidence type="ECO:0000313" key="2">
    <source>
        <dbReference type="Proteomes" id="UP000708208"/>
    </source>
</evidence>
<evidence type="ECO:0000313" key="1">
    <source>
        <dbReference type="EMBL" id="CAG7829315.1"/>
    </source>
</evidence>
<proteinExistence type="predicted"/>
<feature type="non-terminal residue" evidence="1">
    <location>
        <position position="18"/>
    </location>
</feature>
<dbReference type="Proteomes" id="UP000708208">
    <property type="component" value="Unassembled WGS sequence"/>
</dbReference>
<protein>
    <submittedName>
        <fullName evidence="1">Uncharacterized protein</fullName>
    </submittedName>
</protein>
<dbReference type="AlphaFoldDB" id="A0A8J2L5X3"/>
<sequence>MASPKNDIGSSASDDDVD</sequence>
<organism evidence="1 2">
    <name type="scientific">Allacma fusca</name>
    <dbReference type="NCBI Taxonomy" id="39272"/>
    <lineage>
        <taxon>Eukaryota</taxon>
        <taxon>Metazoa</taxon>
        <taxon>Ecdysozoa</taxon>
        <taxon>Arthropoda</taxon>
        <taxon>Hexapoda</taxon>
        <taxon>Collembola</taxon>
        <taxon>Symphypleona</taxon>
        <taxon>Sminthuridae</taxon>
        <taxon>Allacma</taxon>
    </lineage>
</organism>
<accession>A0A8J2L5X3</accession>
<keyword evidence="2" id="KW-1185">Reference proteome</keyword>
<dbReference type="EMBL" id="CAJVCH010550969">
    <property type="protein sequence ID" value="CAG7829315.1"/>
    <property type="molecule type" value="Genomic_DNA"/>
</dbReference>
<reference evidence="1" key="1">
    <citation type="submission" date="2021-06" db="EMBL/GenBank/DDBJ databases">
        <authorList>
            <person name="Hodson N. C."/>
            <person name="Mongue J. A."/>
            <person name="Jaron S. K."/>
        </authorList>
    </citation>
    <scope>NUCLEOTIDE SEQUENCE</scope>
</reference>
<comment type="caution">
    <text evidence="1">The sequence shown here is derived from an EMBL/GenBank/DDBJ whole genome shotgun (WGS) entry which is preliminary data.</text>
</comment>
<gene>
    <name evidence="1" type="ORF">AFUS01_LOCUS39184</name>
</gene>
<name>A0A8J2L5X3_9HEXA</name>